<protein>
    <recommendedName>
        <fullName evidence="3">F-box domain-containing protein</fullName>
    </recommendedName>
</protein>
<evidence type="ECO:0000313" key="2">
    <source>
        <dbReference type="Proteomes" id="UP001212841"/>
    </source>
</evidence>
<dbReference type="Gene3D" id="1.25.40.20">
    <property type="entry name" value="Ankyrin repeat-containing domain"/>
    <property type="match status" value="1"/>
</dbReference>
<proteinExistence type="predicted"/>
<dbReference type="AlphaFoldDB" id="A0AAD5SHQ5"/>
<gene>
    <name evidence="1" type="ORF">HK097_003837</name>
</gene>
<dbReference type="InterPro" id="IPR036770">
    <property type="entry name" value="Ankyrin_rpt-contain_sf"/>
</dbReference>
<dbReference type="SUPFAM" id="SSF48403">
    <property type="entry name" value="Ankyrin repeat"/>
    <property type="match status" value="1"/>
</dbReference>
<keyword evidence="2" id="KW-1185">Reference proteome</keyword>
<reference evidence="1" key="1">
    <citation type="submission" date="2020-05" db="EMBL/GenBank/DDBJ databases">
        <title>Phylogenomic resolution of chytrid fungi.</title>
        <authorList>
            <person name="Stajich J.E."/>
            <person name="Amses K."/>
            <person name="Simmons R."/>
            <person name="Seto K."/>
            <person name="Myers J."/>
            <person name="Bonds A."/>
            <person name="Quandt C.A."/>
            <person name="Barry K."/>
            <person name="Liu P."/>
            <person name="Grigoriev I."/>
            <person name="Longcore J.E."/>
            <person name="James T.Y."/>
        </authorList>
    </citation>
    <scope>NUCLEOTIDE SEQUENCE</scope>
    <source>
        <strain evidence="1">JEL0318</strain>
    </source>
</reference>
<dbReference type="Proteomes" id="UP001212841">
    <property type="component" value="Unassembled WGS sequence"/>
</dbReference>
<comment type="caution">
    <text evidence="1">The sequence shown here is derived from an EMBL/GenBank/DDBJ whole genome shotgun (WGS) entry which is preliminary data.</text>
</comment>
<accession>A0AAD5SHQ5</accession>
<dbReference type="EMBL" id="JADGJD010000194">
    <property type="protein sequence ID" value="KAJ3053609.1"/>
    <property type="molecule type" value="Genomic_DNA"/>
</dbReference>
<organism evidence="1 2">
    <name type="scientific">Rhizophlyctis rosea</name>
    <dbReference type="NCBI Taxonomy" id="64517"/>
    <lineage>
        <taxon>Eukaryota</taxon>
        <taxon>Fungi</taxon>
        <taxon>Fungi incertae sedis</taxon>
        <taxon>Chytridiomycota</taxon>
        <taxon>Chytridiomycota incertae sedis</taxon>
        <taxon>Chytridiomycetes</taxon>
        <taxon>Rhizophlyctidales</taxon>
        <taxon>Rhizophlyctidaceae</taxon>
        <taxon>Rhizophlyctis</taxon>
    </lineage>
</organism>
<evidence type="ECO:0000313" key="1">
    <source>
        <dbReference type="EMBL" id="KAJ3053609.1"/>
    </source>
</evidence>
<sequence>MTDIALPLELFLIISPYASLSALKNLRCASKALYSTIAAKQLVFAYAQKLWEAYSDSSLYYLCKSKRLIPGWPGRSPTCTRKAFQHAPQSVLLTLVPILKSRGAFGPERYSSIVDMAVNSINEPLFKLLHSNGIPPYPCTIDDLLRSCRTDPYLFLKRVLVVFLDLRYNPGPLIAAAEKGYHIAIRMLLSQCDQSARRIPPEARIEIWKAAVRDNDIKSIRSVVTRAIPHTESLLATAIEFKSVSALEWLLEYGAKGKGSYGQRLLASARESGSQEVVDLLIAV</sequence>
<evidence type="ECO:0008006" key="3">
    <source>
        <dbReference type="Google" id="ProtNLM"/>
    </source>
</evidence>
<name>A0AAD5SHQ5_9FUNG</name>